<dbReference type="GeneID" id="64657275"/>
<dbReference type="AlphaFoldDB" id="A0AAD4DWT0"/>
<sequence>MCMKTLRLRLVHFCSSPSRVFCSSALWRCKPASACGLSSFPTRSLSFKVVCSGVASRLLFIRSPRRTHPQLWSKLWSL</sequence>
<proteinExistence type="predicted"/>
<reference evidence="1" key="1">
    <citation type="journal article" date="2020" name="New Phytol.">
        <title>Comparative genomics reveals dynamic genome evolution in host specialist ectomycorrhizal fungi.</title>
        <authorList>
            <person name="Lofgren L.A."/>
            <person name="Nguyen N.H."/>
            <person name="Vilgalys R."/>
            <person name="Ruytinx J."/>
            <person name="Liao H.L."/>
            <person name="Branco S."/>
            <person name="Kuo A."/>
            <person name="LaButti K."/>
            <person name="Lipzen A."/>
            <person name="Andreopoulos W."/>
            <person name="Pangilinan J."/>
            <person name="Riley R."/>
            <person name="Hundley H."/>
            <person name="Na H."/>
            <person name="Barry K."/>
            <person name="Grigoriev I.V."/>
            <person name="Stajich J.E."/>
            <person name="Kennedy P.G."/>
        </authorList>
    </citation>
    <scope>NUCLEOTIDE SEQUENCE</scope>
    <source>
        <strain evidence="1">FC203</strain>
    </source>
</reference>
<accession>A0AAD4DWT0</accession>
<name>A0AAD4DWT0_9AGAM</name>
<protein>
    <submittedName>
        <fullName evidence="1">Uncharacterized protein</fullName>
    </submittedName>
</protein>
<evidence type="ECO:0000313" key="1">
    <source>
        <dbReference type="EMBL" id="KAG1894319.1"/>
    </source>
</evidence>
<dbReference type="EMBL" id="JABBWK010000081">
    <property type="protein sequence ID" value="KAG1894319.1"/>
    <property type="molecule type" value="Genomic_DNA"/>
</dbReference>
<gene>
    <name evidence="1" type="ORF">F5891DRAFT_1062869</name>
</gene>
<keyword evidence="2" id="KW-1185">Reference proteome</keyword>
<comment type="caution">
    <text evidence="1">The sequence shown here is derived from an EMBL/GenBank/DDBJ whole genome shotgun (WGS) entry which is preliminary data.</text>
</comment>
<evidence type="ECO:0000313" key="2">
    <source>
        <dbReference type="Proteomes" id="UP001195769"/>
    </source>
</evidence>
<dbReference type="Proteomes" id="UP001195769">
    <property type="component" value="Unassembled WGS sequence"/>
</dbReference>
<dbReference type="RefSeq" id="XP_041219895.1">
    <property type="nucleotide sequence ID" value="XM_041362977.1"/>
</dbReference>
<organism evidence="1 2">
    <name type="scientific">Suillus fuscotomentosus</name>
    <dbReference type="NCBI Taxonomy" id="1912939"/>
    <lineage>
        <taxon>Eukaryota</taxon>
        <taxon>Fungi</taxon>
        <taxon>Dikarya</taxon>
        <taxon>Basidiomycota</taxon>
        <taxon>Agaricomycotina</taxon>
        <taxon>Agaricomycetes</taxon>
        <taxon>Agaricomycetidae</taxon>
        <taxon>Boletales</taxon>
        <taxon>Suillineae</taxon>
        <taxon>Suillaceae</taxon>
        <taxon>Suillus</taxon>
    </lineage>
</organism>